<accession>A0A7W7RC37</accession>
<feature type="region of interest" description="Disordered" evidence="1">
    <location>
        <begin position="266"/>
        <end position="286"/>
    </location>
</feature>
<evidence type="ECO:0000313" key="5">
    <source>
        <dbReference type="Proteomes" id="UP000523007"/>
    </source>
</evidence>
<feature type="transmembrane region" description="Helical" evidence="2">
    <location>
        <begin position="185"/>
        <end position="208"/>
    </location>
</feature>
<feature type="transmembrane region" description="Helical" evidence="2">
    <location>
        <begin position="214"/>
        <end position="232"/>
    </location>
</feature>
<feature type="region of interest" description="Disordered" evidence="1">
    <location>
        <begin position="298"/>
        <end position="369"/>
    </location>
</feature>
<keyword evidence="2" id="KW-0812">Transmembrane</keyword>
<dbReference type="RefSeq" id="WP_184573472.1">
    <property type="nucleotide sequence ID" value="NZ_JACHJT010000001.1"/>
</dbReference>
<protein>
    <submittedName>
        <fullName evidence="3">Uncharacterized protein</fullName>
    </submittedName>
</protein>
<keyword evidence="2" id="KW-0472">Membrane</keyword>
<evidence type="ECO:0000256" key="2">
    <source>
        <dbReference type="SAM" id="Phobius"/>
    </source>
</evidence>
<feature type="compositionally biased region" description="Basic and acidic residues" evidence="1">
    <location>
        <begin position="349"/>
        <end position="366"/>
    </location>
</feature>
<dbReference type="AlphaFoldDB" id="A0A7W7RC37"/>
<reference evidence="3 5" key="1">
    <citation type="submission" date="2020-08" db="EMBL/GenBank/DDBJ databases">
        <title>Sequencing the genomes of 1000 actinobacteria strains.</title>
        <authorList>
            <person name="Klenk H.-P."/>
        </authorList>
    </citation>
    <scope>NUCLEOTIDE SEQUENCE [LARGE SCALE GENOMIC DNA]</scope>
    <source>
        <strain evidence="3 5">DSM 102030</strain>
    </source>
</reference>
<dbReference type="EMBL" id="JACHJT010000002">
    <property type="protein sequence ID" value="MBB4934710.1"/>
    <property type="molecule type" value="Genomic_DNA"/>
</dbReference>
<feature type="region of interest" description="Disordered" evidence="1">
    <location>
        <begin position="386"/>
        <end position="410"/>
    </location>
</feature>
<feature type="compositionally biased region" description="Basic and acidic residues" evidence="1">
    <location>
        <begin position="401"/>
        <end position="410"/>
    </location>
</feature>
<dbReference type="EMBL" id="JACHJT010000001">
    <property type="protein sequence ID" value="MBB4929194.1"/>
    <property type="molecule type" value="Genomic_DNA"/>
</dbReference>
<sequence>MFRRRREPSVVTDVAAQTQQAAALAATEYQDLLADPRTNPAVRAHHDTLRDAQQRDELEAAHRRAVRRGRVADRRAAHAERTLEAIAAARESISPARAVTTLQQGRRRFLGGALAASVALSAGSAMGLAAVSVHTGGPALAGYLAEVCLTVMTTVAILYRSHIDQASAAEENADAPTWEGWRHRVLLALVVAPLATSIVANLAGWVAGAAVSPINALCALGAGAAGAFAFLVSDVSSRAVRTNAAAVNDSDEDELRQVATEGDPFADEHAQASSPEAWVRTQAEDAASQIEQWLAERGEGPEGGAAPVRLGPAHDGPHGAARARAEDGGASTERVLDARTPAQTDADQGDARGTERASAAARERGAATRSQVAAILARTPDARTSDIATELGVHPSTVRRARSEMDGGAR</sequence>
<dbReference type="Proteomes" id="UP000523007">
    <property type="component" value="Unassembled WGS sequence"/>
</dbReference>
<evidence type="ECO:0000313" key="4">
    <source>
        <dbReference type="EMBL" id="MBB4934710.1"/>
    </source>
</evidence>
<proteinExistence type="predicted"/>
<keyword evidence="5" id="KW-1185">Reference proteome</keyword>
<organism evidence="3 5">
    <name type="scientific">Lipingzhangella halophila</name>
    <dbReference type="NCBI Taxonomy" id="1783352"/>
    <lineage>
        <taxon>Bacteria</taxon>
        <taxon>Bacillati</taxon>
        <taxon>Actinomycetota</taxon>
        <taxon>Actinomycetes</taxon>
        <taxon>Streptosporangiales</taxon>
        <taxon>Nocardiopsidaceae</taxon>
        <taxon>Lipingzhangella</taxon>
    </lineage>
</organism>
<comment type="caution">
    <text evidence="3">The sequence shown here is derived from an EMBL/GenBank/DDBJ whole genome shotgun (WGS) entry which is preliminary data.</text>
</comment>
<gene>
    <name evidence="3" type="ORF">F4561_000014</name>
    <name evidence="4" type="ORF">F4561_005604</name>
</gene>
<evidence type="ECO:0000313" key="3">
    <source>
        <dbReference type="EMBL" id="MBB4929194.1"/>
    </source>
</evidence>
<keyword evidence="2" id="KW-1133">Transmembrane helix</keyword>
<evidence type="ECO:0000256" key="1">
    <source>
        <dbReference type="SAM" id="MobiDB-lite"/>
    </source>
</evidence>
<feature type="transmembrane region" description="Helical" evidence="2">
    <location>
        <begin position="140"/>
        <end position="159"/>
    </location>
</feature>
<name>A0A7W7RC37_9ACTN</name>
<feature type="transmembrane region" description="Helical" evidence="2">
    <location>
        <begin position="109"/>
        <end position="134"/>
    </location>
</feature>